<evidence type="ECO:0000313" key="1">
    <source>
        <dbReference type="EMBL" id="MTH65026.1"/>
    </source>
</evidence>
<comment type="caution">
    <text evidence="1">The sequence shown here is derived from an EMBL/GenBank/DDBJ whole genome shotgun (WGS) entry which is preliminary data.</text>
</comment>
<dbReference type="PRINTS" id="PR00313">
    <property type="entry name" value="CABNDNGRPT"/>
</dbReference>
<dbReference type="Proteomes" id="UP000478740">
    <property type="component" value="Unassembled WGS sequence"/>
</dbReference>
<evidence type="ECO:0008006" key="3">
    <source>
        <dbReference type="Google" id="ProtNLM"/>
    </source>
</evidence>
<dbReference type="EMBL" id="WMII01000010">
    <property type="protein sequence ID" value="MTH65026.1"/>
    <property type="molecule type" value="Genomic_DNA"/>
</dbReference>
<organism evidence="1 2">
    <name type="scientific">Paracoccus shanxieyensis</name>
    <dbReference type="NCBI Taxonomy" id="2675752"/>
    <lineage>
        <taxon>Bacteria</taxon>
        <taxon>Pseudomonadati</taxon>
        <taxon>Pseudomonadota</taxon>
        <taxon>Alphaproteobacteria</taxon>
        <taxon>Rhodobacterales</taxon>
        <taxon>Paracoccaceae</taxon>
        <taxon>Paracoccus</taxon>
    </lineage>
</organism>
<proteinExistence type="predicted"/>
<sequence>MNDFNGYFDRVVFHRMSGGSGDDLLVLHSMSIGELSGGSGNDRIFLSGEGGVARGGGGDDLVSAVNSDQIGRMVWLQPL</sequence>
<name>A0A6L6IWZ6_9RHOB</name>
<accession>A0A6L6IWZ6</accession>
<dbReference type="InterPro" id="IPR011049">
    <property type="entry name" value="Serralysin-like_metalloprot_C"/>
</dbReference>
<evidence type="ECO:0000313" key="2">
    <source>
        <dbReference type="Proteomes" id="UP000478740"/>
    </source>
</evidence>
<keyword evidence="2" id="KW-1185">Reference proteome</keyword>
<protein>
    <recommendedName>
        <fullName evidence="3">Calcium-binding protein</fullName>
    </recommendedName>
</protein>
<dbReference type="AlphaFoldDB" id="A0A6L6IWZ6"/>
<gene>
    <name evidence="1" type="ORF">GL284_12190</name>
</gene>
<reference evidence="1 2" key="1">
    <citation type="submission" date="2019-11" db="EMBL/GenBank/DDBJ databases">
        <authorList>
            <person name="Dong K."/>
        </authorList>
    </citation>
    <scope>NUCLEOTIDE SEQUENCE [LARGE SCALE GENOMIC DNA]</scope>
    <source>
        <strain evidence="1 2">DK608</strain>
    </source>
</reference>
<dbReference type="SUPFAM" id="SSF51120">
    <property type="entry name" value="beta-Roll"/>
    <property type="match status" value="1"/>
</dbReference>
<dbReference type="Gene3D" id="2.160.20.160">
    <property type="match status" value="1"/>
</dbReference>
<dbReference type="RefSeq" id="WP_155044905.1">
    <property type="nucleotide sequence ID" value="NZ_WMIH01000010.1"/>
</dbReference>